<organism evidence="2 3">
    <name type="scientific">Acacia crassicarpa</name>
    <name type="common">northern wattle</name>
    <dbReference type="NCBI Taxonomy" id="499986"/>
    <lineage>
        <taxon>Eukaryota</taxon>
        <taxon>Viridiplantae</taxon>
        <taxon>Streptophyta</taxon>
        <taxon>Embryophyta</taxon>
        <taxon>Tracheophyta</taxon>
        <taxon>Spermatophyta</taxon>
        <taxon>Magnoliopsida</taxon>
        <taxon>eudicotyledons</taxon>
        <taxon>Gunneridae</taxon>
        <taxon>Pentapetalae</taxon>
        <taxon>rosids</taxon>
        <taxon>fabids</taxon>
        <taxon>Fabales</taxon>
        <taxon>Fabaceae</taxon>
        <taxon>Caesalpinioideae</taxon>
        <taxon>mimosoid clade</taxon>
        <taxon>Acacieae</taxon>
        <taxon>Acacia</taxon>
    </lineage>
</organism>
<evidence type="ECO:0000256" key="1">
    <source>
        <dbReference type="SAM" id="MobiDB-lite"/>
    </source>
</evidence>
<feature type="region of interest" description="Disordered" evidence="1">
    <location>
        <begin position="72"/>
        <end position="107"/>
    </location>
</feature>
<keyword evidence="3" id="KW-1185">Reference proteome</keyword>
<dbReference type="AlphaFoldDB" id="A0AAE1IPQ0"/>
<evidence type="ECO:0000313" key="2">
    <source>
        <dbReference type="EMBL" id="KAK4253802.1"/>
    </source>
</evidence>
<evidence type="ECO:0000313" key="3">
    <source>
        <dbReference type="Proteomes" id="UP001293593"/>
    </source>
</evidence>
<name>A0AAE1IPQ0_9FABA</name>
<protein>
    <submittedName>
        <fullName evidence="2">Uncharacterized protein</fullName>
    </submittedName>
</protein>
<sequence length="179" mass="20102">MKSPFLQMHICPLSTEPLLSSHMKILFLHLVHHYPDLNLVSLGQYLHFLQYLIQQAIYLIIHGSDSVSPSAREHQITVQQSLPTPDASRSPLDASRSPPAGEIPPCTATNTHFMQTRISKAKVPYIGITIADSIHTPNFKFSSFVPSIAEYSTHQLNFVCQYMSIESQIVQLFFPAVMP</sequence>
<gene>
    <name evidence="2" type="ORF">QN277_010430</name>
</gene>
<accession>A0AAE1IPQ0</accession>
<proteinExistence type="predicted"/>
<comment type="caution">
    <text evidence="2">The sequence shown here is derived from an EMBL/GenBank/DDBJ whole genome shotgun (WGS) entry which is preliminary data.</text>
</comment>
<reference evidence="2" key="1">
    <citation type="submission" date="2023-10" db="EMBL/GenBank/DDBJ databases">
        <title>Chromosome-level genome of the transformable northern wattle, Acacia crassicarpa.</title>
        <authorList>
            <person name="Massaro I."/>
            <person name="Sinha N.R."/>
            <person name="Poethig S."/>
            <person name="Leichty A.R."/>
        </authorList>
    </citation>
    <scope>NUCLEOTIDE SEQUENCE</scope>
    <source>
        <strain evidence="2">Acra3RX</strain>
        <tissue evidence="2">Leaf</tissue>
    </source>
</reference>
<dbReference type="EMBL" id="JAWXYG010000015">
    <property type="protein sequence ID" value="KAK4253802.1"/>
    <property type="molecule type" value="Genomic_DNA"/>
</dbReference>
<dbReference type="Proteomes" id="UP001293593">
    <property type="component" value="Unassembled WGS sequence"/>
</dbReference>